<feature type="domain" description="PH" evidence="1">
    <location>
        <begin position="10"/>
        <end position="118"/>
    </location>
</feature>
<dbReference type="Pfam" id="PF00169">
    <property type="entry name" value="PH"/>
    <property type="match status" value="1"/>
</dbReference>
<protein>
    <submittedName>
        <fullName evidence="3">SH3 domain-binding protein 2-like</fullName>
    </submittedName>
</protein>
<dbReference type="InterPro" id="IPR051707">
    <property type="entry name" value="PI-Interact_SigTrans_Reg"/>
</dbReference>
<dbReference type="OrthoDB" id="43122at2759"/>
<dbReference type="SMART" id="SM00233">
    <property type="entry name" value="PH"/>
    <property type="match status" value="1"/>
</dbReference>
<dbReference type="AlphaFoldDB" id="A0A6P8I0C0"/>
<evidence type="ECO:0000313" key="2">
    <source>
        <dbReference type="Proteomes" id="UP000515163"/>
    </source>
</evidence>
<evidence type="ECO:0000313" key="3">
    <source>
        <dbReference type="RefSeq" id="XP_031562049.1"/>
    </source>
</evidence>
<dbReference type="SUPFAM" id="SSF50729">
    <property type="entry name" value="PH domain-like"/>
    <property type="match status" value="1"/>
</dbReference>
<dbReference type="InterPro" id="IPR001849">
    <property type="entry name" value="PH_domain"/>
</dbReference>
<reference evidence="3" key="1">
    <citation type="submission" date="2025-08" db="UniProtKB">
        <authorList>
            <consortium name="RefSeq"/>
        </authorList>
    </citation>
    <scope>IDENTIFICATION</scope>
    <source>
        <tissue evidence="3">Tentacle</tissue>
    </source>
</reference>
<dbReference type="InterPro" id="IPR011993">
    <property type="entry name" value="PH-like_dom_sf"/>
</dbReference>
<dbReference type="KEGG" id="aten:116297876"/>
<organism evidence="2 3">
    <name type="scientific">Actinia tenebrosa</name>
    <name type="common">Australian red waratah sea anemone</name>
    <dbReference type="NCBI Taxonomy" id="6105"/>
    <lineage>
        <taxon>Eukaryota</taxon>
        <taxon>Metazoa</taxon>
        <taxon>Cnidaria</taxon>
        <taxon>Anthozoa</taxon>
        <taxon>Hexacorallia</taxon>
        <taxon>Actiniaria</taxon>
        <taxon>Actiniidae</taxon>
        <taxon>Actinia</taxon>
    </lineage>
</organism>
<dbReference type="Gene3D" id="2.30.29.30">
    <property type="entry name" value="Pleckstrin-homology domain (PH domain)/Phosphotyrosine-binding domain (PTB)"/>
    <property type="match status" value="1"/>
</dbReference>
<keyword evidence="2" id="KW-1185">Reference proteome</keyword>
<evidence type="ECO:0000259" key="1">
    <source>
        <dbReference type="PROSITE" id="PS50003"/>
    </source>
</evidence>
<proteinExistence type="predicted"/>
<dbReference type="GeneID" id="116297876"/>
<dbReference type="PROSITE" id="PS50003">
    <property type="entry name" value="PH_DOMAIN"/>
    <property type="match status" value="1"/>
</dbReference>
<dbReference type="RefSeq" id="XP_031562049.1">
    <property type="nucleotide sequence ID" value="XM_031706189.1"/>
</dbReference>
<dbReference type="PANTHER" id="PTHR14336">
    <property type="entry name" value="TANDEM PH DOMAIN CONTAINING PROTEIN"/>
    <property type="match status" value="1"/>
</dbReference>
<name>A0A6P8I0C0_ACTTE</name>
<dbReference type="CDD" id="cd00821">
    <property type="entry name" value="PH"/>
    <property type="match status" value="1"/>
</dbReference>
<dbReference type="InParanoid" id="A0A6P8I0C0"/>
<accession>A0A6P8I0C0</accession>
<sequence>MGRIRENTDAVLKDGYLLKQGDVIKVQWHLRYFVLTKECLCYYKSEEDSDEDVPKGVIFFNDMSLFVEDISSEKQSKKKFCLRIVKRSTNSSNRTLVISTFSEEERNDWLAHILLAKAMSLVCDQSWIGGNDPEKIEQKSPTASISSYSDKFASAKEVLHRCKRRLSGSNRGGCNLEELNRRSKNLNPTWRHTLIDLSIVT</sequence>
<gene>
    <name evidence="3" type="primary">LOC116297876</name>
</gene>
<dbReference type="Proteomes" id="UP000515163">
    <property type="component" value="Unplaced"/>
</dbReference>